<dbReference type="AlphaFoldDB" id="A0A553PRW5"/>
<dbReference type="PANTHER" id="PTHR46641">
    <property type="entry name" value="FMRFAMIDE RECEPTOR-RELATED"/>
    <property type="match status" value="1"/>
</dbReference>
<dbReference type="EMBL" id="VCGU01000001">
    <property type="protein sequence ID" value="TRY80412.1"/>
    <property type="molecule type" value="Genomic_DNA"/>
</dbReference>
<dbReference type="SUPFAM" id="SSF81321">
    <property type="entry name" value="Family A G protein-coupled receptor-like"/>
    <property type="match status" value="1"/>
</dbReference>
<keyword evidence="4 6" id="KW-0472">Membrane</keyword>
<keyword evidence="2 6" id="KW-0812">Transmembrane</keyword>
<name>A0A553PRW5_TIGCA</name>
<protein>
    <recommendedName>
        <fullName evidence="7">G-protein coupled receptors family 1 profile domain-containing protein</fullName>
    </recommendedName>
</protein>
<evidence type="ECO:0000256" key="2">
    <source>
        <dbReference type="ARBA" id="ARBA00022692"/>
    </source>
</evidence>
<accession>A0A553PRW5</accession>
<dbReference type="PROSITE" id="PS50262">
    <property type="entry name" value="G_PROTEIN_RECEP_F1_2"/>
    <property type="match status" value="1"/>
</dbReference>
<keyword evidence="3 6" id="KW-1133">Transmembrane helix</keyword>
<evidence type="ECO:0000259" key="7">
    <source>
        <dbReference type="PROSITE" id="PS50262"/>
    </source>
</evidence>
<organism evidence="8 9">
    <name type="scientific">Tigriopus californicus</name>
    <name type="common">Marine copepod</name>
    <dbReference type="NCBI Taxonomy" id="6832"/>
    <lineage>
        <taxon>Eukaryota</taxon>
        <taxon>Metazoa</taxon>
        <taxon>Ecdysozoa</taxon>
        <taxon>Arthropoda</taxon>
        <taxon>Crustacea</taxon>
        <taxon>Multicrustacea</taxon>
        <taxon>Hexanauplia</taxon>
        <taxon>Copepoda</taxon>
        <taxon>Harpacticoida</taxon>
        <taxon>Harpacticidae</taxon>
        <taxon>Tigriopus</taxon>
    </lineage>
</organism>
<evidence type="ECO:0000256" key="1">
    <source>
        <dbReference type="ARBA" id="ARBA00004370"/>
    </source>
</evidence>
<dbReference type="Gene3D" id="1.20.1070.10">
    <property type="entry name" value="Rhodopsin 7-helix transmembrane proteins"/>
    <property type="match status" value="1"/>
</dbReference>
<evidence type="ECO:0000256" key="3">
    <source>
        <dbReference type="ARBA" id="ARBA00022989"/>
    </source>
</evidence>
<evidence type="ECO:0000256" key="4">
    <source>
        <dbReference type="ARBA" id="ARBA00023136"/>
    </source>
</evidence>
<evidence type="ECO:0000256" key="6">
    <source>
        <dbReference type="SAM" id="Phobius"/>
    </source>
</evidence>
<sequence length="161" mass="18054">MMTFYNSSIRRYRGSKGHGGPRDKSSGATGGENVSTGTPLRNLPKPSEEVISTREVAKANARRRKMEDHLASIFMGYILVFLICHSPRLVLNIYELITIRNAVLCRSSGFQPFPQWSLVLTCISHLLLITNSSINILIYCALSSKFREEVTKLFKSVCQKA</sequence>
<feature type="domain" description="G-protein coupled receptors family 1 profile" evidence="7">
    <location>
        <begin position="1"/>
        <end position="139"/>
    </location>
</feature>
<dbReference type="Proteomes" id="UP000318571">
    <property type="component" value="Chromosome 12"/>
</dbReference>
<comment type="caution">
    <text evidence="8">The sequence shown here is derived from an EMBL/GenBank/DDBJ whole genome shotgun (WGS) entry which is preliminary data.</text>
</comment>
<proteinExistence type="predicted"/>
<evidence type="ECO:0000313" key="8">
    <source>
        <dbReference type="EMBL" id="TRY80412.1"/>
    </source>
</evidence>
<evidence type="ECO:0000313" key="9">
    <source>
        <dbReference type="Proteomes" id="UP000318571"/>
    </source>
</evidence>
<dbReference type="PANTHER" id="PTHR46641:SF2">
    <property type="entry name" value="FMRFAMIDE RECEPTOR"/>
    <property type="match status" value="1"/>
</dbReference>
<feature type="transmembrane region" description="Helical" evidence="6">
    <location>
        <begin position="70"/>
        <end position="91"/>
    </location>
</feature>
<evidence type="ECO:0000256" key="5">
    <source>
        <dbReference type="SAM" id="MobiDB-lite"/>
    </source>
</evidence>
<feature type="transmembrane region" description="Helical" evidence="6">
    <location>
        <begin position="116"/>
        <end position="142"/>
    </location>
</feature>
<dbReference type="InterPro" id="IPR052954">
    <property type="entry name" value="GPCR-Ligand_Int"/>
</dbReference>
<dbReference type="GO" id="GO:0016020">
    <property type="term" value="C:membrane"/>
    <property type="evidence" value="ECO:0007669"/>
    <property type="project" value="UniProtKB-SubCell"/>
</dbReference>
<dbReference type="InterPro" id="IPR017452">
    <property type="entry name" value="GPCR_Rhodpsn_7TM"/>
</dbReference>
<feature type="region of interest" description="Disordered" evidence="5">
    <location>
        <begin position="12"/>
        <end position="45"/>
    </location>
</feature>
<reference evidence="8 9" key="1">
    <citation type="journal article" date="2018" name="Nat. Ecol. Evol.">
        <title>Genomic signatures of mitonuclear coevolution across populations of Tigriopus californicus.</title>
        <authorList>
            <person name="Barreto F.S."/>
            <person name="Watson E.T."/>
            <person name="Lima T.G."/>
            <person name="Willett C.S."/>
            <person name="Edmands S."/>
            <person name="Li W."/>
            <person name="Burton R.S."/>
        </authorList>
    </citation>
    <scope>NUCLEOTIDE SEQUENCE [LARGE SCALE GENOMIC DNA]</scope>
    <source>
        <strain evidence="8 9">San Diego</strain>
    </source>
</reference>
<keyword evidence="9" id="KW-1185">Reference proteome</keyword>
<gene>
    <name evidence="8" type="ORF">TCAL_16780</name>
</gene>
<comment type="subcellular location">
    <subcellularLocation>
        <location evidence="1">Membrane</location>
    </subcellularLocation>
</comment>